<accession>A0A0K2UPA1</accession>
<organism evidence="1">
    <name type="scientific">Lepeophtheirus salmonis</name>
    <name type="common">Salmon louse</name>
    <name type="synonym">Caligus salmonis</name>
    <dbReference type="NCBI Taxonomy" id="72036"/>
    <lineage>
        <taxon>Eukaryota</taxon>
        <taxon>Metazoa</taxon>
        <taxon>Ecdysozoa</taxon>
        <taxon>Arthropoda</taxon>
        <taxon>Crustacea</taxon>
        <taxon>Multicrustacea</taxon>
        <taxon>Hexanauplia</taxon>
        <taxon>Copepoda</taxon>
        <taxon>Siphonostomatoida</taxon>
        <taxon>Caligidae</taxon>
        <taxon>Lepeophtheirus</taxon>
    </lineage>
</organism>
<protein>
    <submittedName>
        <fullName evidence="1">Uncharacterized protein</fullName>
    </submittedName>
</protein>
<reference evidence="1" key="1">
    <citation type="submission" date="2014-05" db="EMBL/GenBank/DDBJ databases">
        <authorList>
            <person name="Chronopoulou M."/>
        </authorList>
    </citation>
    <scope>NUCLEOTIDE SEQUENCE</scope>
    <source>
        <tissue evidence="1">Whole organism</tissue>
    </source>
</reference>
<feature type="non-terminal residue" evidence="1">
    <location>
        <position position="1"/>
    </location>
</feature>
<dbReference type="EMBL" id="HACA01022190">
    <property type="protein sequence ID" value="CDW39551.1"/>
    <property type="molecule type" value="Transcribed_RNA"/>
</dbReference>
<name>A0A0K2UPA1_LEPSM</name>
<proteinExistence type="predicted"/>
<evidence type="ECO:0000313" key="1">
    <source>
        <dbReference type="EMBL" id="CDW39551.1"/>
    </source>
</evidence>
<dbReference type="AlphaFoldDB" id="A0A0K2UPA1"/>
<sequence>IIHHIFLNCNLYNIQILRNGFIFKIPPPSSQFKNPICTPTTSQ</sequence>